<accession>A0A6H5J4C0</accession>
<dbReference type="InterPro" id="IPR040676">
    <property type="entry name" value="DUF5641"/>
</dbReference>
<evidence type="ECO:0000313" key="3">
    <source>
        <dbReference type="EMBL" id="CAB0043029.1"/>
    </source>
</evidence>
<dbReference type="Proteomes" id="UP000479190">
    <property type="component" value="Unassembled WGS sequence"/>
</dbReference>
<proteinExistence type="predicted"/>
<dbReference type="OrthoDB" id="8038274at2759"/>
<dbReference type="PANTHER" id="PTHR47331">
    <property type="entry name" value="PHD-TYPE DOMAIN-CONTAINING PROTEIN"/>
    <property type="match status" value="1"/>
</dbReference>
<dbReference type="EMBL" id="CADCXV010001260">
    <property type="protein sequence ID" value="CAB0043029.1"/>
    <property type="molecule type" value="Genomic_DNA"/>
</dbReference>
<dbReference type="Pfam" id="PF05380">
    <property type="entry name" value="Peptidase_A17"/>
    <property type="match status" value="1"/>
</dbReference>
<dbReference type="AlphaFoldDB" id="A0A6H5J4C0"/>
<dbReference type="InterPro" id="IPR008042">
    <property type="entry name" value="Retrotrans_Pao"/>
</dbReference>
<evidence type="ECO:0000259" key="2">
    <source>
        <dbReference type="Pfam" id="PF18701"/>
    </source>
</evidence>
<feature type="region of interest" description="Disordered" evidence="1">
    <location>
        <begin position="668"/>
        <end position="687"/>
    </location>
</feature>
<feature type="compositionally biased region" description="Basic and acidic residues" evidence="1">
    <location>
        <begin position="337"/>
        <end position="347"/>
    </location>
</feature>
<feature type="region of interest" description="Disordered" evidence="1">
    <location>
        <begin position="334"/>
        <end position="360"/>
    </location>
</feature>
<evidence type="ECO:0000313" key="4">
    <source>
        <dbReference type="Proteomes" id="UP000479190"/>
    </source>
</evidence>
<feature type="region of interest" description="Disordered" evidence="1">
    <location>
        <begin position="50"/>
        <end position="83"/>
    </location>
</feature>
<protein>
    <recommendedName>
        <fullName evidence="2">DUF5641 domain-containing protein</fullName>
    </recommendedName>
</protein>
<dbReference type="GO" id="GO:0003676">
    <property type="term" value="F:nucleic acid binding"/>
    <property type="evidence" value="ECO:0007669"/>
    <property type="project" value="InterPro"/>
</dbReference>
<dbReference type="InterPro" id="IPR036397">
    <property type="entry name" value="RNaseH_sf"/>
</dbReference>
<feature type="domain" description="DUF5641" evidence="2">
    <location>
        <begin position="569"/>
        <end position="663"/>
    </location>
</feature>
<dbReference type="Gene3D" id="3.30.420.10">
    <property type="entry name" value="Ribonuclease H-like superfamily/Ribonuclease H"/>
    <property type="match status" value="1"/>
</dbReference>
<gene>
    <name evidence="3" type="ORF">TBRA_LOCUS14617</name>
</gene>
<dbReference type="PANTHER" id="PTHR47331:SF1">
    <property type="entry name" value="GAG-LIKE PROTEIN"/>
    <property type="match status" value="1"/>
</dbReference>
<evidence type="ECO:0000256" key="1">
    <source>
        <dbReference type="SAM" id="MobiDB-lite"/>
    </source>
</evidence>
<organism evidence="3 4">
    <name type="scientific">Trichogramma brassicae</name>
    <dbReference type="NCBI Taxonomy" id="86971"/>
    <lineage>
        <taxon>Eukaryota</taxon>
        <taxon>Metazoa</taxon>
        <taxon>Ecdysozoa</taxon>
        <taxon>Arthropoda</taxon>
        <taxon>Hexapoda</taxon>
        <taxon>Insecta</taxon>
        <taxon>Pterygota</taxon>
        <taxon>Neoptera</taxon>
        <taxon>Endopterygota</taxon>
        <taxon>Hymenoptera</taxon>
        <taxon>Apocrita</taxon>
        <taxon>Proctotrupomorpha</taxon>
        <taxon>Chalcidoidea</taxon>
        <taxon>Trichogrammatidae</taxon>
        <taxon>Trichogramma</taxon>
    </lineage>
</organism>
<dbReference type="Pfam" id="PF18701">
    <property type="entry name" value="DUF5641"/>
    <property type="match status" value="1"/>
</dbReference>
<sequence>MARITLRHTAQDLRIHAFADASRRAMAAVTYSRCEDETGQVRLRILVAKNEARTHPQRPGGSSENEPAINHPKAGATSCAHRPPGSCVRPATSWPLTSTRAWPGRTQGSSSTGLTQPRRSAILWSMDTSIKSKNWTLRSIWRAPSGWLKEPPHTWPPNRPPDCEEQRLCLYVAAEDEDVTDWLRKFSSLTRALRFMVRLKLWIRQRWNRDPCPDPLQPMTAQELGEAFEACLVRSQLQYFEVEARELRHSRPVPRKSPLAALDPFLDAKESSGWTAGCITPRCRFHLKTPTYFRWLKPSRNSRHRLGSCEIDPWRIQGHLRPGFQRAWLINGEEADPTPREPVRDMCSRPSANNEPYHGSAASEPCHSCPAIRTHWGRLRRSIFLCARVEAKEFRQVKPGHSPRASWQFEDGQLAGRTHKIRRPTTSTKGNVERPNATNFHRADFEIRAAMKSEQIRWPRLADYLPEEGIEWKFIPPSAPHFGGLWEAAVRSYKFHLKRAVGTQHVTYEELNTLIIGVEAVLNSRPLEPVTGDPDDLCVLTPSSESTGMSLLILPDKEPSETPLDKLQNWKLVEGLRADFWSKWSRTYLNTLQQRHKWQRRRASINVGDIVLIVDPSLLLPCGRWPLGCVTHTYPGADGQVRVAQVQTASGSNKRPVVKLVSLPVRTNPPDPASPIPAHAHARTGVV</sequence>
<keyword evidence="4" id="KW-1185">Reference proteome</keyword>
<name>A0A6H5J4C0_9HYME</name>
<reference evidence="3 4" key="1">
    <citation type="submission" date="2020-02" db="EMBL/GenBank/DDBJ databases">
        <authorList>
            <person name="Ferguson B K."/>
        </authorList>
    </citation>
    <scope>NUCLEOTIDE SEQUENCE [LARGE SCALE GENOMIC DNA]</scope>
</reference>